<gene>
    <name evidence="3" type="ORF">DILT_LOCUS19549</name>
</gene>
<protein>
    <submittedName>
        <fullName evidence="3">Uncharacterized protein</fullName>
    </submittedName>
</protein>
<accession>A0A3P7RWR2</accession>
<dbReference type="AlphaFoldDB" id="A0A3P7RWR2"/>
<proteinExistence type="predicted"/>
<keyword evidence="1" id="KW-0175">Coiled coil</keyword>
<organism evidence="3 4">
    <name type="scientific">Dibothriocephalus latus</name>
    <name type="common">Fish tapeworm</name>
    <name type="synonym">Diphyllobothrium latum</name>
    <dbReference type="NCBI Taxonomy" id="60516"/>
    <lineage>
        <taxon>Eukaryota</taxon>
        <taxon>Metazoa</taxon>
        <taxon>Spiralia</taxon>
        <taxon>Lophotrochozoa</taxon>
        <taxon>Platyhelminthes</taxon>
        <taxon>Cestoda</taxon>
        <taxon>Eucestoda</taxon>
        <taxon>Diphyllobothriidea</taxon>
        <taxon>Diphyllobothriidae</taxon>
        <taxon>Dibothriocephalus</taxon>
    </lineage>
</organism>
<feature type="coiled-coil region" evidence="1">
    <location>
        <begin position="30"/>
        <end position="57"/>
    </location>
</feature>
<sequence>MSDCGRSAGYPLSSPPPPLSHSQQTPLLQSAAVARDLLEDEEEIAELEGELSTGEEEEVVAITEMNANKTTPSAPNDPVTGRGGVSLFEGINFTQLFSVSAAHSEQVIGLAKQFCPVSLLFISIFPPFYLTK</sequence>
<evidence type="ECO:0000313" key="4">
    <source>
        <dbReference type="Proteomes" id="UP000281553"/>
    </source>
</evidence>
<feature type="region of interest" description="Disordered" evidence="2">
    <location>
        <begin position="1"/>
        <end position="25"/>
    </location>
</feature>
<reference evidence="3 4" key="1">
    <citation type="submission" date="2018-11" db="EMBL/GenBank/DDBJ databases">
        <authorList>
            <consortium name="Pathogen Informatics"/>
        </authorList>
    </citation>
    <scope>NUCLEOTIDE SEQUENCE [LARGE SCALE GENOMIC DNA]</scope>
</reference>
<evidence type="ECO:0000256" key="1">
    <source>
        <dbReference type="SAM" id="Coils"/>
    </source>
</evidence>
<evidence type="ECO:0000313" key="3">
    <source>
        <dbReference type="EMBL" id="VDN45219.1"/>
    </source>
</evidence>
<dbReference type="Proteomes" id="UP000281553">
    <property type="component" value="Unassembled WGS sequence"/>
</dbReference>
<evidence type="ECO:0000256" key="2">
    <source>
        <dbReference type="SAM" id="MobiDB-lite"/>
    </source>
</evidence>
<dbReference type="OrthoDB" id="10585018at2759"/>
<name>A0A3P7RWR2_DIBLA</name>
<dbReference type="EMBL" id="UYRU01115336">
    <property type="protein sequence ID" value="VDN45219.1"/>
    <property type="molecule type" value="Genomic_DNA"/>
</dbReference>
<keyword evidence="4" id="KW-1185">Reference proteome</keyword>